<evidence type="ECO:0000256" key="2">
    <source>
        <dbReference type="ARBA" id="ARBA00022448"/>
    </source>
</evidence>
<evidence type="ECO:0000256" key="3">
    <source>
        <dbReference type="ARBA" id="ARBA00022692"/>
    </source>
</evidence>
<accession>D8LP15</accession>
<dbReference type="PANTHER" id="PTHR23504">
    <property type="entry name" value="MAJOR FACILITATOR SUPERFAMILY DOMAIN-CONTAINING PROTEIN 10"/>
    <property type="match status" value="1"/>
</dbReference>
<dbReference type="eggNOG" id="KOG2615">
    <property type="taxonomic scope" value="Eukaryota"/>
</dbReference>
<feature type="compositionally biased region" description="Basic and acidic residues" evidence="6">
    <location>
        <begin position="236"/>
        <end position="248"/>
    </location>
</feature>
<keyword evidence="9" id="KW-1185">Reference proteome</keyword>
<feature type="transmembrane region" description="Helical" evidence="7">
    <location>
        <begin position="94"/>
        <end position="113"/>
    </location>
</feature>
<dbReference type="AlphaFoldDB" id="D8LP15"/>
<name>D8LP15_ECTSI</name>
<evidence type="ECO:0000313" key="9">
    <source>
        <dbReference type="Proteomes" id="UP000002630"/>
    </source>
</evidence>
<comment type="subcellular location">
    <subcellularLocation>
        <location evidence="1">Membrane</location>
        <topology evidence="1">Multi-pass membrane protein</topology>
    </subcellularLocation>
</comment>
<gene>
    <name evidence="8" type="ORF">Esi_0052_0022</name>
</gene>
<evidence type="ECO:0000256" key="7">
    <source>
        <dbReference type="SAM" id="Phobius"/>
    </source>
</evidence>
<dbReference type="OrthoDB" id="419616at2759"/>
<evidence type="ECO:0000256" key="6">
    <source>
        <dbReference type="SAM" id="MobiDB-lite"/>
    </source>
</evidence>
<evidence type="ECO:0000256" key="5">
    <source>
        <dbReference type="ARBA" id="ARBA00023136"/>
    </source>
</evidence>
<keyword evidence="3 7" id="KW-0812">Transmembrane</keyword>
<dbReference type="InterPro" id="IPR036259">
    <property type="entry name" value="MFS_trans_sf"/>
</dbReference>
<evidence type="ECO:0000256" key="1">
    <source>
        <dbReference type="ARBA" id="ARBA00004141"/>
    </source>
</evidence>
<proteinExistence type="predicted"/>
<keyword evidence="4 7" id="KW-1133">Transmembrane helix</keyword>
<feature type="region of interest" description="Disordered" evidence="6">
    <location>
        <begin position="228"/>
        <end position="248"/>
    </location>
</feature>
<keyword evidence="2" id="KW-0813">Transport</keyword>
<dbReference type="SUPFAM" id="SSF103473">
    <property type="entry name" value="MFS general substrate transporter"/>
    <property type="match status" value="1"/>
</dbReference>
<feature type="transmembrane region" description="Helical" evidence="7">
    <location>
        <begin position="64"/>
        <end position="82"/>
    </location>
</feature>
<sequence>MQCLVSMMDAGFVQMYPLWLLASKDSGGLEWPVPKIGKVLGWSGVGQLLFQFFVYPALCKTIGIVWLLRGSGVLAAASFIFVPDIQRANWSENWSCVVGAAIVIFLGSCISVVETAMNLASANAVPVPMRGKIGGIFAVASSFGRVIGPAGLCTLLAWSLQSSNVLLDYHAVFVIEMVLMSVMFVLGRKVLTLEALTIPIEDRHGAEYESVSVSSADITNTSSQILPGDTMATSKVDNRPRRRDLSAV</sequence>
<protein>
    <submittedName>
        <fullName evidence="8">Transporter-like protein</fullName>
    </submittedName>
</protein>
<feature type="transmembrane region" description="Helical" evidence="7">
    <location>
        <begin position="133"/>
        <end position="158"/>
    </location>
</feature>
<dbReference type="InParanoid" id="D8LP15"/>
<feature type="transmembrane region" description="Helical" evidence="7">
    <location>
        <begin position="165"/>
        <end position="186"/>
    </location>
</feature>
<dbReference type="Gene3D" id="1.20.1250.20">
    <property type="entry name" value="MFS general substrate transporter like domains"/>
    <property type="match status" value="1"/>
</dbReference>
<dbReference type="PANTHER" id="PTHR23504:SF15">
    <property type="entry name" value="MAJOR FACILITATOR SUPERFAMILY (MFS) PROFILE DOMAIN-CONTAINING PROTEIN"/>
    <property type="match status" value="1"/>
</dbReference>
<dbReference type="GO" id="GO:0016020">
    <property type="term" value="C:membrane"/>
    <property type="evidence" value="ECO:0007669"/>
    <property type="project" value="UniProtKB-SubCell"/>
</dbReference>
<reference evidence="8 9" key="1">
    <citation type="journal article" date="2010" name="Nature">
        <title>The Ectocarpus genome and the independent evolution of multicellularity in brown algae.</title>
        <authorList>
            <person name="Cock J.M."/>
            <person name="Sterck L."/>
            <person name="Rouze P."/>
            <person name="Scornet D."/>
            <person name="Allen A.E."/>
            <person name="Amoutzias G."/>
            <person name="Anthouard V."/>
            <person name="Artiguenave F."/>
            <person name="Aury J.M."/>
            <person name="Badger J.H."/>
            <person name="Beszteri B."/>
            <person name="Billiau K."/>
            <person name="Bonnet E."/>
            <person name="Bothwell J.H."/>
            <person name="Bowler C."/>
            <person name="Boyen C."/>
            <person name="Brownlee C."/>
            <person name="Carrano C.J."/>
            <person name="Charrier B."/>
            <person name="Cho G.Y."/>
            <person name="Coelho S.M."/>
            <person name="Collen J."/>
            <person name="Corre E."/>
            <person name="Da Silva C."/>
            <person name="Delage L."/>
            <person name="Delaroque N."/>
            <person name="Dittami S.M."/>
            <person name="Doulbeau S."/>
            <person name="Elias M."/>
            <person name="Farnham G."/>
            <person name="Gachon C.M."/>
            <person name="Gschloessl B."/>
            <person name="Heesch S."/>
            <person name="Jabbari K."/>
            <person name="Jubin C."/>
            <person name="Kawai H."/>
            <person name="Kimura K."/>
            <person name="Kloareg B."/>
            <person name="Kupper F.C."/>
            <person name="Lang D."/>
            <person name="Le Bail A."/>
            <person name="Leblanc C."/>
            <person name="Lerouge P."/>
            <person name="Lohr M."/>
            <person name="Lopez P.J."/>
            <person name="Martens C."/>
            <person name="Maumus F."/>
            <person name="Michel G."/>
            <person name="Miranda-Saavedra D."/>
            <person name="Morales J."/>
            <person name="Moreau H."/>
            <person name="Motomura T."/>
            <person name="Nagasato C."/>
            <person name="Napoli C.A."/>
            <person name="Nelson D.R."/>
            <person name="Nyvall-Collen P."/>
            <person name="Peters A.F."/>
            <person name="Pommier C."/>
            <person name="Potin P."/>
            <person name="Poulain J."/>
            <person name="Quesneville H."/>
            <person name="Read B."/>
            <person name="Rensing S.A."/>
            <person name="Ritter A."/>
            <person name="Rousvoal S."/>
            <person name="Samanta M."/>
            <person name="Samson G."/>
            <person name="Schroeder D.C."/>
            <person name="Segurens B."/>
            <person name="Strittmatter M."/>
            <person name="Tonon T."/>
            <person name="Tregear J.W."/>
            <person name="Valentin K."/>
            <person name="von Dassow P."/>
            <person name="Yamagishi T."/>
            <person name="Van de Peer Y."/>
            <person name="Wincker P."/>
        </authorList>
    </citation>
    <scope>NUCLEOTIDE SEQUENCE [LARGE SCALE GENOMIC DNA]</scope>
    <source>
        <strain evidence="9">Ec32 / CCAP1310/4</strain>
    </source>
</reference>
<dbReference type="Proteomes" id="UP000002630">
    <property type="component" value="Linkage Group LG16"/>
</dbReference>
<organism evidence="8 9">
    <name type="scientific">Ectocarpus siliculosus</name>
    <name type="common">Brown alga</name>
    <name type="synonym">Conferva siliculosa</name>
    <dbReference type="NCBI Taxonomy" id="2880"/>
    <lineage>
        <taxon>Eukaryota</taxon>
        <taxon>Sar</taxon>
        <taxon>Stramenopiles</taxon>
        <taxon>Ochrophyta</taxon>
        <taxon>PX clade</taxon>
        <taxon>Phaeophyceae</taxon>
        <taxon>Ectocarpales</taxon>
        <taxon>Ectocarpaceae</taxon>
        <taxon>Ectocarpus</taxon>
    </lineage>
</organism>
<dbReference type="EMBL" id="FN648730">
    <property type="protein sequence ID" value="CBN80286.1"/>
    <property type="molecule type" value="Genomic_DNA"/>
</dbReference>
<evidence type="ECO:0000313" key="8">
    <source>
        <dbReference type="EMBL" id="CBN80286.1"/>
    </source>
</evidence>
<dbReference type="EMBL" id="FN649741">
    <property type="protein sequence ID" value="CBN80286.1"/>
    <property type="molecule type" value="Genomic_DNA"/>
</dbReference>
<evidence type="ECO:0000256" key="4">
    <source>
        <dbReference type="ARBA" id="ARBA00022989"/>
    </source>
</evidence>
<keyword evidence="5 7" id="KW-0472">Membrane</keyword>